<evidence type="ECO:0000313" key="2">
    <source>
        <dbReference type="Proteomes" id="UP001168096"/>
    </source>
</evidence>
<reference evidence="1" key="1">
    <citation type="submission" date="2024-11" db="EMBL/GenBank/DDBJ databases">
        <title>Description of Massilia orientalis sp. nov., isolated from rhizosphere soil of Ageratina adenophora.</title>
        <authorList>
            <person name="Wang Y."/>
        </authorList>
    </citation>
    <scope>NUCLEOTIDE SEQUENCE</scope>
    <source>
        <strain evidence="1">YIM B02787</strain>
    </source>
</reference>
<dbReference type="Proteomes" id="UP001168096">
    <property type="component" value="Unassembled WGS sequence"/>
</dbReference>
<keyword evidence="2" id="KW-1185">Reference proteome</keyword>
<accession>A0ACC7MLI9</accession>
<name>A0ACC7MLI9_9BURK</name>
<proteinExistence type="predicted"/>
<protein>
    <submittedName>
        <fullName evidence="1">Flagellar hook protein FlgE</fullName>
    </submittedName>
</protein>
<sequence>MFDTIFIGTSGLLNHAKGLRVVGNNLANVNTPGFKSSQLQFYSLFEQSGGRPSQSEGARNLVRTGSGLGSFGTQINFRAGLEQGTGNPLDLAIDGNGFYAVKRGDNLLYTRAGDFNFNAKGILVNSAGDHVQGLENGQLTDISLDKLERSAPKATATVTFRGELALTAATPPIDKTLAGVTVLDANGVDHPLSLSFHNEGNGVFTVTAKDGANATVATGQIKFSGGVPVAGSNSLSFSYTPAGGAAAPLLLDFSKLVSVETTTVPISVASQDGYAVGVRTDQTFDADGLLTVQYSNGQKVSGPRIALADFSSEGALEEAGGSTFRTVGGAEAQYGYAGTGGFGKLASGRREGSNVDLAEEFGNLILMQRGYQASSHVISTANDMIQQLFDMKGNR</sequence>
<evidence type="ECO:0000313" key="1">
    <source>
        <dbReference type="EMBL" id="MFJ1472380.1"/>
    </source>
</evidence>
<comment type="caution">
    <text evidence="1">The sequence shown here is derived from an EMBL/GenBank/DDBJ whole genome shotgun (WGS) entry which is preliminary data.</text>
</comment>
<organism evidence="1 2">
    <name type="scientific">Massilia orientalis</name>
    <dbReference type="NCBI Taxonomy" id="3050128"/>
    <lineage>
        <taxon>Bacteria</taxon>
        <taxon>Pseudomonadati</taxon>
        <taxon>Pseudomonadota</taxon>
        <taxon>Betaproteobacteria</taxon>
        <taxon>Burkholderiales</taxon>
        <taxon>Oxalobacteraceae</taxon>
        <taxon>Telluria group</taxon>
        <taxon>Massilia</taxon>
    </lineage>
</organism>
<keyword evidence="1" id="KW-0282">Flagellum</keyword>
<keyword evidence="1" id="KW-0966">Cell projection</keyword>
<gene>
    <name evidence="1" type="ORF">QPK29_032095</name>
</gene>
<keyword evidence="1" id="KW-0969">Cilium</keyword>
<dbReference type="EMBL" id="JASNRB020000044">
    <property type="protein sequence ID" value="MFJ1472380.1"/>
    <property type="molecule type" value="Genomic_DNA"/>
</dbReference>